<keyword evidence="1 4" id="KW-0808">Transferase</keyword>
<name>A0A2T7BIY2_9BACT</name>
<dbReference type="PANTHER" id="PTHR23416">
    <property type="entry name" value="SIALIC ACID SYNTHASE-RELATED"/>
    <property type="match status" value="1"/>
</dbReference>
<dbReference type="EMBL" id="QCYK01000002">
    <property type="protein sequence ID" value="PUZ26246.1"/>
    <property type="molecule type" value="Genomic_DNA"/>
</dbReference>
<proteinExistence type="predicted"/>
<dbReference type="Pfam" id="PF00132">
    <property type="entry name" value="Hexapep"/>
    <property type="match status" value="1"/>
</dbReference>
<dbReference type="InterPro" id="IPR018357">
    <property type="entry name" value="Hexapep_transf_CS"/>
</dbReference>
<gene>
    <name evidence="4" type="ORF">DCC81_18655</name>
</gene>
<accession>A0A2T7BIY2</accession>
<dbReference type="PANTHER" id="PTHR23416:SF78">
    <property type="entry name" value="LIPOPOLYSACCHARIDE BIOSYNTHESIS O-ACETYL TRANSFERASE WBBJ-RELATED"/>
    <property type="match status" value="1"/>
</dbReference>
<dbReference type="InterPro" id="IPR011004">
    <property type="entry name" value="Trimer_LpxA-like_sf"/>
</dbReference>
<evidence type="ECO:0000313" key="5">
    <source>
        <dbReference type="Proteomes" id="UP000244450"/>
    </source>
</evidence>
<keyword evidence="3 4" id="KW-0012">Acyltransferase</keyword>
<evidence type="ECO:0000256" key="3">
    <source>
        <dbReference type="ARBA" id="ARBA00023315"/>
    </source>
</evidence>
<keyword evidence="2" id="KW-0677">Repeat</keyword>
<dbReference type="InterPro" id="IPR001451">
    <property type="entry name" value="Hexapep"/>
</dbReference>
<dbReference type="SUPFAM" id="SSF51161">
    <property type="entry name" value="Trimeric LpxA-like enzymes"/>
    <property type="match status" value="1"/>
</dbReference>
<evidence type="ECO:0000256" key="1">
    <source>
        <dbReference type="ARBA" id="ARBA00022679"/>
    </source>
</evidence>
<dbReference type="AlphaFoldDB" id="A0A2T7BIY2"/>
<evidence type="ECO:0000256" key="2">
    <source>
        <dbReference type="ARBA" id="ARBA00022737"/>
    </source>
</evidence>
<dbReference type="PROSITE" id="PS00101">
    <property type="entry name" value="HEXAPEP_TRANSFERASES"/>
    <property type="match status" value="1"/>
</dbReference>
<dbReference type="Gene3D" id="2.160.10.10">
    <property type="entry name" value="Hexapeptide repeat proteins"/>
    <property type="match status" value="1"/>
</dbReference>
<sequence length="179" mass="19093">MKYALITGFIKRLPDSRFFGLKAKLWRSAGQDVHPSCRLFSTVRISQAIRLSVGEDTFIGHDTVILGGRSFVRIGARCDISSRVNIITGTHELDPAGPRMAGRPQSLDITIGNGVWIGVGATILGGVTIGDMAMIAAGSVVSKNVPPYTIVGGVPAKPIRSFDPETGSWIKDAAIFKTL</sequence>
<evidence type="ECO:0000313" key="4">
    <source>
        <dbReference type="EMBL" id="PUZ26246.1"/>
    </source>
</evidence>
<comment type="caution">
    <text evidence="4">The sequence shown here is derived from an EMBL/GenBank/DDBJ whole genome shotgun (WGS) entry which is preliminary data.</text>
</comment>
<dbReference type="Proteomes" id="UP000244450">
    <property type="component" value="Unassembled WGS sequence"/>
</dbReference>
<dbReference type="InterPro" id="IPR051159">
    <property type="entry name" value="Hexapeptide_acetyltransf"/>
</dbReference>
<dbReference type="GO" id="GO:0016746">
    <property type="term" value="F:acyltransferase activity"/>
    <property type="evidence" value="ECO:0007669"/>
    <property type="project" value="UniProtKB-KW"/>
</dbReference>
<organism evidence="4 5">
    <name type="scientific">Chitinophaga parva</name>
    <dbReference type="NCBI Taxonomy" id="2169414"/>
    <lineage>
        <taxon>Bacteria</taxon>
        <taxon>Pseudomonadati</taxon>
        <taxon>Bacteroidota</taxon>
        <taxon>Chitinophagia</taxon>
        <taxon>Chitinophagales</taxon>
        <taxon>Chitinophagaceae</taxon>
        <taxon>Chitinophaga</taxon>
    </lineage>
</organism>
<reference evidence="4 5" key="1">
    <citation type="submission" date="2018-04" db="EMBL/GenBank/DDBJ databases">
        <title>Chitinophaga fuyangensis sp. nov., isolated from soil in a chemical factory.</title>
        <authorList>
            <person name="Chen K."/>
        </authorList>
    </citation>
    <scope>NUCLEOTIDE SEQUENCE [LARGE SCALE GENOMIC DNA]</scope>
    <source>
        <strain evidence="4 5">LY-1</strain>
    </source>
</reference>
<protein>
    <submittedName>
        <fullName evidence="4">Acyltransferase</fullName>
    </submittedName>
</protein>
<dbReference type="OrthoDB" id="9801697at2"/>
<keyword evidence="5" id="KW-1185">Reference proteome</keyword>